<dbReference type="GO" id="GO:0005886">
    <property type="term" value="C:plasma membrane"/>
    <property type="evidence" value="ECO:0007669"/>
    <property type="project" value="InterPro"/>
</dbReference>
<dbReference type="PANTHER" id="PTHR36985">
    <property type="entry name" value="TRANSLOCATION AND ASSEMBLY MODULE SUBUNIT TAMB"/>
    <property type="match status" value="1"/>
</dbReference>
<feature type="region of interest" description="Disordered" evidence="5">
    <location>
        <begin position="1"/>
        <end position="20"/>
    </location>
</feature>
<feature type="compositionally biased region" description="Basic and acidic residues" evidence="5">
    <location>
        <begin position="1"/>
        <end position="13"/>
    </location>
</feature>
<evidence type="ECO:0000259" key="7">
    <source>
        <dbReference type="Pfam" id="PF04357"/>
    </source>
</evidence>
<evidence type="ECO:0000256" key="3">
    <source>
        <dbReference type="ARBA" id="ARBA00022989"/>
    </source>
</evidence>
<sequence>MTEPPDHEPRDPESGETPHGLGEEIRHEIAEVRHEIEEAVEHVPKPIRWTVGKLVRLAVLSVFALLAIAVVTAILYVANRTQWAAQELALVVNQTLAARTDVMLEIGDLKGNPLTGVRILRPRVRFREGNAPPLLEAPSLTLRYSAWALATGGRGPIEVDIDHPRFQLGRKPDGSLRLPLWRSEGPGRIGVHAPTRDFVVRIHDGSLLTPDTTLRIADLDLDALASVGGPTHVEVRSLRWRAGPFGSRLEGLRAELAGGDSTRLTVREVATRDLHLSGRAAWKEGAADASVHVDIQRVRWRWLARVFTNDTFEVPGEGKVAIDARGWTRWAGRFAITADWDSLPVDAHGGLAWDGARLKLDPMIGHSSAGDLDGVVQWSKQGWEVGGLARHADPSRWFVFGLHDWPAGDLNGRFRYWVDTRGVSHPRLAARIVATEWARWRADSGSVAIDFTPVGPDTFLVRTFRRGGEMTLKAATQAKGWRGDYTLSRYPLDEWPDGRASGLKGTLATGRGTAEDGPGGLRVTGALDGTVTDWLGIHAARWRLTDLDGTLLPVPNLTANARLSDLFFLGVHWDSAGVAFHLGDGTVSLPRLRATAADTVMSLDGRVDWGKEGWRLAADSAAFESSRFHWTASSPLRLTGESGGVRFDRLVASDGDARHTMEGMWAVPGGHYDWTGRVERLDLARLGLPMDWGLAGTADVVLHVSGVPGDARWTLEGAARAPGVRGHRMDSLRVAVGGGPSRVEFSDVTAMLDGGRLNAHGEVSAMPRAWPDTLTGEGITRPIDRLERMAPAAKDWKGRVSGTMDVHGSPRAPDLAWNVSAQPLTWGDYRLDAASGHGLYHDRRLEVPELRMTRGDVVSTISGAMPLVLALGEVPTVPDTPMEWRIDLPSGDLAVLPVFVPQIGSASGRLDMNARLSGTPRRPDLSGHVRIRDGKVRMAGRDEVIEQVRADLTLNRSRITLDSLSGRQMARKGATGRVTATGAIDLDGLALKGYAFTVDMRDFTAIETGVYVAVFDGRFRVTNGPKVGGASLPFVESLDNGVELQRAVVLFDFANQSEVDQVAAATQPPYWTYRIHLNATDKLYWQPQDANMEFSADLRIEQTRDELIIFGDMASLRGTYYYLSNKFDVNRANLTFDNVGGLDPKLDIEAVTQVARGRGPENTATASSGNEGITVTVSGRAKEPAITFATDPDSWDQSAVLRALTTGQDPGVGASKYADSYFTRAINRQLSSDLSRAFQGYISELELARESGGLLQGEGGVIVRVGVPVSRNVSLRYGQRLPGTSRATGPGTTTTITNPLERDVEAEYRINRFFYFTTALTQRRAGTTPGAAVTPPEFNVNLKARWEY</sequence>
<gene>
    <name evidence="8" type="ORF">HY076_05240</name>
</gene>
<feature type="transmembrane region" description="Helical" evidence="6">
    <location>
        <begin position="54"/>
        <end position="78"/>
    </location>
</feature>
<evidence type="ECO:0000313" key="9">
    <source>
        <dbReference type="Proteomes" id="UP000807850"/>
    </source>
</evidence>
<evidence type="ECO:0000256" key="5">
    <source>
        <dbReference type="SAM" id="MobiDB-lite"/>
    </source>
</evidence>
<evidence type="ECO:0000256" key="2">
    <source>
        <dbReference type="ARBA" id="ARBA00022692"/>
    </source>
</evidence>
<dbReference type="Pfam" id="PF04357">
    <property type="entry name" value="TamB"/>
    <property type="match status" value="1"/>
</dbReference>
<dbReference type="GO" id="GO:0097347">
    <property type="term" value="C:TAM protein secretion complex"/>
    <property type="evidence" value="ECO:0007669"/>
    <property type="project" value="TreeGrafter"/>
</dbReference>
<reference evidence="8" key="1">
    <citation type="submission" date="2020-07" db="EMBL/GenBank/DDBJ databases">
        <title>Huge and variable diversity of episymbiotic CPR bacteria and DPANN archaea in groundwater ecosystems.</title>
        <authorList>
            <person name="He C.Y."/>
            <person name="Keren R."/>
            <person name="Whittaker M."/>
            <person name="Farag I.F."/>
            <person name="Doudna J."/>
            <person name="Cate J.H.D."/>
            <person name="Banfield J.F."/>
        </authorList>
    </citation>
    <scope>NUCLEOTIDE SEQUENCE</scope>
    <source>
        <strain evidence="8">NC_groundwater_928_Pr1_S-0.2um_72_17</strain>
    </source>
</reference>
<dbReference type="InterPro" id="IPR007452">
    <property type="entry name" value="TamB_C"/>
</dbReference>
<evidence type="ECO:0000313" key="8">
    <source>
        <dbReference type="EMBL" id="MBI3539657.1"/>
    </source>
</evidence>
<keyword evidence="4 6" id="KW-0472">Membrane</keyword>
<evidence type="ECO:0000256" key="1">
    <source>
        <dbReference type="ARBA" id="ARBA00004167"/>
    </source>
</evidence>
<protein>
    <submittedName>
        <fullName evidence="8">Translocation/assembly module TamB domain-containing protein</fullName>
    </submittedName>
</protein>
<comment type="caution">
    <text evidence="8">The sequence shown here is derived from an EMBL/GenBank/DDBJ whole genome shotgun (WGS) entry which is preliminary data.</text>
</comment>
<dbReference type="GO" id="GO:0009306">
    <property type="term" value="P:protein secretion"/>
    <property type="evidence" value="ECO:0007669"/>
    <property type="project" value="InterPro"/>
</dbReference>
<organism evidence="8 9">
    <name type="scientific">Eiseniibacteriota bacterium</name>
    <dbReference type="NCBI Taxonomy" id="2212470"/>
    <lineage>
        <taxon>Bacteria</taxon>
        <taxon>Candidatus Eiseniibacteriota</taxon>
    </lineage>
</organism>
<accession>A0A9D6LA17</accession>
<dbReference type="EMBL" id="JACQAY010000163">
    <property type="protein sequence ID" value="MBI3539657.1"/>
    <property type="molecule type" value="Genomic_DNA"/>
</dbReference>
<name>A0A9D6LA17_UNCEI</name>
<dbReference type="PANTHER" id="PTHR36985:SF1">
    <property type="entry name" value="TRANSLOCATION AND ASSEMBLY MODULE SUBUNIT TAMB"/>
    <property type="match status" value="1"/>
</dbReference>
<keyword evidence="2 6" id="KW-0812">Transmembrane</keyword>
<keyword evidence="3 6" id="KW-1133">Transmembrane helix</keyword>
<dbReference type="Proteomes" id="UP000807850">
    <property type="component" value="Unassembled WGS sequence"/>
</dbReference>
<proteinExistence type="predicted"/>
<evidence type="ECO:0000256" key="6">
    <source>
        <dbReference type="SAM" id="Phobius"/>
    </source>
</evidence>
<evidence type="ECO:0000256" key="4">
    <source>
        <dbReference type="ARBA" id="ARBA00023136"/>
    </source>
</evidence>
<feature type="domain" description="Translocation and assembly module TamB C-terminal" evidence="7">
    <location>
        <begin position="970"/>
        <end position="1323"/>
    </location>
</feature>
<comment type="subcellular location">
    <subcellularLocation>
        <location evidence="1">Membrane</location>
        <topology evidence="1">Single-pass membrane protein</topology>
    </subcellularLocation>
</comment>